<evidence type="ECO:0000313" key="1">
    <source>
        <dbReference type="EMBL" id="OWZ17556.1"/>
    </source>
</evidence>
<comment type="caution">
    <text evidence="1">The sequence shown here is derived from an EMBL/GenBank/DDBJ whole genome shotgun (WGS) entry which is preliminary data.</text>
</comment>
<reference evidence="2" key="1">
    <citation type="submission" date="2017-03" db="EMBL/GenBank/DDBJ databases">
        <title>Phytopthora megakarya and P. palmivora, two closely related causual agents of cacao black pod achieved similar genome size and gene model numbers by different mechanisms.</title>
        <authorList>
            <person name="Ali S."/>
            <person name="Shao J."/>
            <person name="Larry D.J."/>
            <person name="Kronmiller B."/>
            <person name="Shen D."/>
            <person name="Strem M.D."/>
            <person name="Melnick R.L."/>
            <person name="Guiltinan M.J."/>
            <person name="Tyler B.M."/>
            <person name="Meinhardt L.W."/>
            <person name="Bailey B.A."/>
        </authorList>
    </citation>
    <scope>NUCLEOTIDE SEQUENCE [LARGE SCALE GENOMIC DNA]</scope>
    <source>
        <strain evidence="2">zdho120</strain>
    </source>
</reference>
<accession>A0A225WIM4</accession>
<protein>
    <submittedName>
        <fullName evidence="1">Uncharacterized protein</fullName>
    </submittedName>
</protein>
<name>A0A225WIM4_9STRA</name>
<sequence>MGKPLQNFCMNKDEGGLVAQAIKCTNADLVHKSNISVHASNVVFLRLVRVKMPNEHDCQLNASIDCHRRRLKTAVFHVPSLGYTQDVHKIVKKKERVCKVPVA</sequence>
<gene>
    <name evidence="1" type="ORF">PHMEG_0008486</name>
</gene>
<dbReference type="AlphaFoldDB" id="A0A225WIM4"/>
<dbReference type="EMBL" id="NBNE01000734">
    <property type="protein sequence ID" value="OWZ17556.1"/>
    <property type="molecule type" value="Genomic_DNA"/>
</dbReference>
<keyword evidence="2" id="KW-1185">Reference proteome</keyword>
<dbReference type="Proteomes" id="UP000198211">
    <property type="component" value="Unassembled WGS sequence"/>
</dbReference>
<evidence type="ECO:0000313" key="2">
    <source>
        <dbReference type="Proteomes" id="UP000198211"/>
    </source>
</evidence>
<proteinExistence type="predicted"/>
<organism evidence="1 2">
    <name type="scientific">Phytophthora megakarya</name>
    <dbReference type="NCBI Taxonomy" id="4795"/>
    <lineage>
        <taxon>Eukaryota</taxon>
        <taxon>Sar</taxon>
        <taxon>Stramenopiles</taxon>
        <taxon>Oomycota</taxon>
        <taxon>Peronosporomycetes</taxon>
        <taxon>Peronosporales</taxon>
        <taxon>Peronosporaceae</taxon>
        <taxon>Phytophthora</taxon>
    </lineage>
</organism>